<dbReference type="STRING" id="1051891.A0A0C3L2X3"/>
<dbReference type="HOGENOM" id="CLU_006319_0_0_1"/>
<evidence type="ECO:0000256" key="4">
    <source>
        <dbReference type="ARBA" id="ARBA00022475"/>
    </source>
</evidence>
<evidence type="ECO:0000256" key="5">
    <source>
        <dbReference type="ARBA" id="ARBA00022490"/>
    </source>
</evidence>
<feature type="domain" description="SLA1 homology" evidence="10">
    <location>
        <begin position="9"/>
        <end position="67"/>
    </location>
</feature>
<keyword evidence="7" id="KW-0677">Repeat</keyword>
<dbReference type="Gene3D" id="1.10.150.50">
    <property type="entry name" value="Transcription Factor, Ets-1"/>
    <property type="match status" value="1"/>
</dbReference>
<dbReference type="GO" id="GO:0042802">
    <property type="term" value="F:identical protein binding"/>
    <property type="evidence" value="ECO:0007669"/>
    <property type="project" value="InterPro"/>
</dbReference>
<feature type="compositionally biased region" description="Gly residues" evidence="9">
    <location>
        <begin position="684"/>
        <end position="700"/>
    </location>
</feature>
<feature type="region of interest" description="Disordered" evidence="9">
    <location>
        <begin position="67"/>
        <end position="108"/>
    </location>
</feature>
<evidence type="ECO:0000256" key="7">
    <source>
        <dbReference type="ARBA" id="ARBA00022737"/>
    </source>
</evidence>
<feature type="compositionally biased region" description="Polar residues" evidence="9">
    <location>
        <begin position="92"/>
        <end position="104"/>
    </location>
</feature>
<reference evidence="12 13" key="1">
    <citation type="submission" date="2014-04" db="EMBL/GenBank/DDBJ databases">
        <authorList>
            <consortium name="DOE Joint Genome Institute"/>
            <person name="Kuo A."/>
            <person name="Girlanda M."/>
            <person name="Perotto S."/>
            <person name="Kohler A."/>
            <person name="Nagy L.G."/>
            <person name="Floudas D."/>
            <person name="Copeland A."/>
            <person name="Barry K.W."/>
            <person name="Cichocki N."/>
            <person name="Veneault-Fourrey C."/>
            <person name="LaButti K."/>
            <person name="Lindquist E.A."/>
            <person name="Lipzen A."/>
            <person name="Lundell T."/>
            <person name="Morin E."/>
            <person name="Murat C."/>
            <person name="Sun H."/>
            <person name="Tunlid A."/>
            <person name="Henrissat B."/>
            <person name="Grigoriev I.V."/>
            <person name="Hibbett D.S."/>
            <person name="Martin F."/>
            <person name="Nordberg H.P."/>
            <person name="Cantor M.N."/>
            <person name="Hua S.X."/>
        </authorList>
    </citation>
    <scope>NUCLEOTIDE SEQUENCE [LARGE SCALE GENOMIC DNA]</scope>
    <source>
        <strain evidence="12 13">MUT 4182</strain>
    </source>
</reference>
<dbReference type="Proteomes" id="UP000054248">
    <property type="component" value="Unassembled WGS sequence"/>
</dbReference>
<feature type="region of interest" description="Disordered" evidence="9">
    <location>
        <begin position="661"/>
        <end position="710"/>
    </location>
</feature>
<dbReference type="InterPro" id="IPR013182">
    <property type="entry name" value="DUF1720"/>
</dbReference>
<evidence type="ECO:0000313" key="12">
    <source>
        <dbReference type="EMBL" id="KIO16087.1"/>
    </source>
</evidence>
<dbReference type="PRINTS" id="PR01217">
    <property type="entry name" value="PRICHEXTENSN"/>
</dbReference>
<evidence type="ECO:0000259" key="11">
    <source>
        <dbReference type="Pfam" id="PF08226"/>
    </source>
</evidence>
<dbReference type="InterPro" id="IPR013761">
    <property type="entry name" value="SAM/pointed_sf"/>
</dbReference>
<feature type="compositionally biased region" description="Pro residues" evidence="9">
    <location>
        <begin position="325"/>
        <end position="348"/>
    </location>
</feature>
<comment type="subcellular location">
    <subcellularLocation>
        <location evidence="2">Cell membrane</location>
    </subcellularLocation>
    <subcellularLocation>
        <location evidence="3">Cytoplasm</location>
    </subcellularLocation>
    <subcellularLocation>
        <location evidence="1">Membrane</location>
        <topology evidence="1">Peripheral membrane protein</topology>
    </subcellularLocation>
</comment>
<feature type="domain" description="DUF1720" evidence="11">
    <location>
        <begin position="587"/>
        <end position="674"/>
    </location>
</feature>
<dbReference type="PANTHER" id="PTHR15735:SF19">
    <property type="entry name" value="ACTIN CYTOSKELETON-REGULATORY COMPLEX PROTEIN SLA1"/>
    <property type="match status" value="1"/>
</dbReference>
<name>A0A0C3L2X3_9AGAM</name>
<dbReference type="GO" id="GO:0030674">
    <property type="term" value="F:protein-macromolecule adaptor activity"/>
    <property type="evidence" value="ECO:0007669"/>
    <property type="project" value="InterPro"/>
</dbReference>
<keyword evidence="6" id="KW-0254">Endocytosis</keyword>
<evidence type="ECO:0000256" key="9">
    <source>
        <dbReference type="SAM" id="MobiDB-lite"/>
    </source>
</evidence>
<evidence type="ECO:0000256" key="2">
    <source>
        <dbReference type="ARBA" id="ARBA00004236"/>
    </source>
</evidence>
<dbReference type="AlphaFoldDB" id="A0A0C3L2X3"/>
<dbReference type="GO" id="GO:0000147">
    <property type="term" value="P:actin cortical patch assembly"/>
    <property type="evidence" value="ECO:0007669"/>
    <property type="project" value="TreeGrafter"/>
</dbReference>
<reference evidence="13" key="2">
    <citation type="submission" date="2015-01" db="EMBL/GenBank/DDBJ databases">
        <title>Evolutionary Origins and Diversification of the Mycorrhizal Mutualists.</title>
        <authorList>
            <consortium name="DOE Joint Genome Institute"/>
            <consortium name="Mycorrhizal Genomics Consortium"/>
            <person name="Kohler A."/>
            <person name="Kuo A."/>
            <person name="Nagy L.G."/>
            <person name="Floudas D."/>
            <person name="Copeland A."/>
            <person name="Barry K.W."/>
            <person name="Cichocki N."/>
            <person name="Veneault-Fourrey C."/>
            <person name="LaButti K."/>
            <person name="Lindquist E.A."/>
            <person name="Lipzen A."/>
            <person name="Lundell T."/>
            <person name="Morin E."/>
            <person name="Murat C."/>
            <person name="Riley R."/>
            <person name="Ohm R."/>
            <person name="Sun H."/>
            <person name="Tunlid A."/>
            <person name="Henrissat B."/>
            <person name="Grigoriev I.V."/>
            <person name="Hibbett D.S."/>
            <person name="Martin F."/>
        </authorList>
    </citation>
    <scope>NUCLEOTIDE SEQUENCE [LARGE SCALE GENOMIC DNA]</scope>
    <source>
        <strain evidence="13">MUT 4182</strain>
    </source>
</reference>
<feature type="compositionally biased region" description="Polar residues" evidence="9">
    <location>
        <begin position="256"/>
        <end position="289"/>
    </location>
</feature>
<sequence>MSYVADPSHSEPTNTRIWHDRSGQFKVEAQFLGVHNKKIRLHKANGVIIEVPEEKMSAADMEYIRKAGRNPTSPTSPSANEDDIPLGALPNRRSTQGPPSSSRPQAPLQRKSHVDWFEFFLNSGCDLDDCTRYATSFEREKIDEAILPDLNHDTLRELGLRAGDIIRVMKQIELRGWKVQQPRSADPKVQEQMKKDAELAARLQEEEFGRKTPVRNNTASPGLFTGPGGTLRNNTRRGRPPPTKAATLTVDASGIASVSEQLSRTSTPANVSSPTTATASGSKQTTTSPVVDGFDDAWEPRPTSAASKPAPTPTTATPRSAPAPVATPTPPPPPAPPVQPPAPQPPAQPAQTTPAAQPTTAPKLATEFDVLARLGTMRPPSAPAQPMTSPLAPTISPPPAGFQQGMGMGSSPAPMGSLLQAQATGALSPLQAQGGPRAPYAPVPQNQELLKPLIPTNTGFNSFVPTRPGTAPATSLPTAGAAPSFLTTQPTGFNPSFNPAPQPSISPLIPNPTGFAPSASPFQPPSATSSGFSTASFMSANSAFQSPSPLATQPTGYGNVGAGSGFGSPFGGGVNPGSNFLNAVSSQPTGMFTGPPNVNPPPDNNAPANVFAAMKAGSFANNAAPQTPDRYDSLRPQPTGWNALGAGVQPQPTGFNPGFGAGLQPNPAFGQPAGFQQPMQTGFGQPGYGQPGYGQPGFGGAPNQFGGYQR</sequence>
<dbReference type="Pfam" id="PF03983">
    <property type="entry name" value="SHD1"/>
    <property type="match status" value="1"/>
</dbReference>
<evidence type="ECO:0000259" key="10">
    <source>
        <dbReference type="Pfam" id="PF03983"/>
    </source>
</evidence>
<evidence type="ECO:0000256" key="8">
    <source>
        <dbReference type="ARBA" id="ARBA00023136"/>
    </source>
</evidence>
<dbReference type="GO" id="GO:0005886">
    <property type="term" value="C:plasma membrane"/>
    <property type="evidence" value="ECO:0007669"/>
    <property type="project" value="UniProtKB-SubCell"/>
</dbReference>
<evidence type="ECO:0000256" key="1">
    <source>
        <dbReference type="ARBA" id="ARBA00004170"/>
    </source>
</evidence>
<organism evidence="12 13">
    <name type="scientific">Tulasnella calospora MUT 4182</name>
    <dbReference type="NCBI Taxonomy" id="1051891"/>
    <lineage>
        <taxon>Eukaryota</taxon>
        <taxon>Fungi</taxon>
        <taxon>Dikarya</taxon>
        <taxon>Basidiomycota</taxon>
        <taxon>Agaricomycotina</taxon>
        <taxon>Agaricomycetes</taxon>
        <taxon>Cantharellales</taxon>
        <taxon>Tulasnellaceae</taxon>
        <taxon>Tulasnella</taxon>
    </lineage>
</organism>
<feature type="compositionally biased region" description="Low complexity" evidence="9">
    <location>
        <begin position="300"/>
        <end position="324"/>
    </location>
</feature>
<gene>
    <name evidence="12" type="ORF">M407DRAFT_34281</name>
</gene>
<evidence type="ECO:0000256" key="3">
    <source>
        <dbReference type="ARBA" id="ARBA00004496"/>
    </source>
</evidence>
<dbReference type="Gene3D" id="2.30.30.700">
    <property type="entry name" value="SLA1 homology domain 1"/>
    <property type="match status" value="1"/>
</dbReference>
<keyword evidence="5" id="KW-0963">Cytoplasm</keyword>
<dbReference type="GO" id="GO:0043130">
    <property type="term" value="F:ubiquitin binding"/>
    <property type="evidence" value="ECO:0007669"/>
    <property type="project" value="InterPro"/>
</dbReference>
<dbReference type="GO" id="GO:0005737">
    <property type="term" value="C:cytoplasm"/>
    <property type="evidence" value="ECO:0007669"/>
    <property type="project" value="UniProtKB-SubCell"/>
</dbReference>
<feature type="region of interest" description="Disordered" evidence="9">
    <location>
        <begin position="205"/>
        <end position="400"/>
    </location>
</feature>
<keyword evidence="4" id="KW-1003">Cell membrane</keyword>
<evidence type="ECO:0000256" key="6">
    <source>
        <dbReference type="ARBA" id="ARBA00022583"/>
    </source>
</evidence>
<dbReference type="GO" id="GO:0005634">
    <property type="term" value="C:nucleus"/>
    <property type="evidence" value="ECO:0007669"/>
    <property type="project" value="TreeGrafter"/>
</dbReference>
<dbReference type="GO" id="GO:0030833">
    <property type="term" value="P:regulation of actin filament polymerization"/>
    <property type="evidence" value="ECO:0007669"/>
    <property type="project" value="TreeGrafter"/>
</dbReference>
<accession>A0A0C3L2X3</accession>
<dbReference type="PANTHER" id="PTHR15735">
    <property type="entry name" value="FCH AND DOUBLE SH3 DOMAINS PROTEIN"/>
    <property type="match status" value="1"/>
</dbReference>
<proteinExistence type="predicted"/>
<dbReference type="GO" id="GO:0008092">
    <property type="term" value="F:cytoskeletal protein binding"/>
    <property type="evidence" value="ECO:0007669"/>
    <property type="project" value="InterPro"/>
</dbReference>
<keyword evidence="8" id="KW-0472">Membrane</keyword>
<evidence type="ECO:0000313" key="13">
    <source>
        <dbReference type="Proteomes" id="UP000054248"/>
    </source>
</evidence>
<feature type="compositionally biased region" description="Low complexity" evidence="9">
    <location>
        <begin position="349"/>
        <end position="363"/>
    </location>
</feature>
<dbReference type="Pfam" id="PF08226">
    <property type="entry name" value="DUF1720"/>
    <property type="match status" value="1"/>
</dbReference>
<feature type="compositionally biased region" description="Polar residues" evidence="9">
    <location>
        <begin position="70"/>
        <end position="79"/>
    </location>
</feature>
<dbReference type="GO" id="GO:0006897">
    <property type="term" value="P:endocytosis"/>
    <property type="evidence" value="ECO:0007669"/>
    <property type="project" value="UniProtKB-KW"/>
</dbReference>
<protein>
    <submittedName>
        <fullName evidence="12">Uncharacterized protein</fullName>
    </submittedName>
</protein>
<dbReference type="EMBL" id="KN823682">
    <property type="protein sequence ID" value="KIO16087.1"/>
    <property type="molecule type" value="Genomic_DNA"/>
</dbReference>
<dbReference type="InterPro" id="IPR007131">
    <property type="entry name" value="SHD1"/>
</dbReference>
<dbReference type="OrthoDB" id="5971719at2759"/>
<keyword evidence="13" id="KW-1185">Reference proteome</keyword>